<dbReference type="Proteomes" id="UP000274046">
    <property type="component" value="Unassembled WGS sequence"/>
</dbReference>
<dbReference type="AlphaFoldDB" id="A0A3N0BYX8"/>
<dbReference type="OrthoDB" id="6692273at2"/>
<accession>A0A3N0BYX8</accession>
<dbReference type="Pfam" id="PF12680">
    <property type="entry name" value="SnoaL_2"/>
    <property type="match status" value="1"/>
</dbReference>
<evidence type="ECO:0000259" key="1">
    <source>
        <dbReference type="Pfam" id="PF12680"/>
    </source>
</evidence>
<dbReference type="InterPro" id="IPR037401">
    <property type="entry name" value="SnoaL-like"/>
</dbReference>
<dbReference type="RefSeq" id="WP_123205052.1">
    <property type="nucleotide sequence ID" value="NZ_RBEE01000010.1"/>
</dbReference>
<protein>
    <submittedName>
        <fullName evidence="2">Nuclear transport factor 2 family protein</fullName>
    </submittedName>
</protein>
<evidence type="ECO:0000313" key="2">
    <source>
        <dbReference type="EMBL" id="RNL54762.1"/>
    </source>
</evidence>
<keyword evidence="3" id="KW-1185">Reference proteome</keyword>
<dbReference type="SUPFAM" id="SSF54427">
    <property type="entry name" value="NTF2-like"/>
    <property type="match status" value="1"/>
</dbReference>
<dbReference type="Gene3D" id="3.10.450.50">
    <property type="match status" value="1"/>
</dbReference>
<evidence type="ECO:0000313" key="3">
    <source>
        <dbReference type="Proteomes" id="UP000274046"/>
    </source>
</evidence>
<name>A0A3N0BYX8_9SPHI</name>
<comment type="caution">
    <text evidence="2">The sequence shown here is derived from an EMBL/GenBank/DDBJ whole genome shotgun (WGS) entry which is preliminary data.</text>
</comment>
<organism evidence="2 3">
    <name type="scientific">Pedobacter jejuensis</name>
    <dbReference type="NCBI Taxonomy" id="1268550"/>
    <lineage>
        <taxon>Bacteria</taxon>
        <taxon>Pseudomonadati</taxon>
        <taxon>Bacteroidota</taxon>
        <taxon>Sphingobacteriia</taxon>
        <taxon>Sphingobacteriales</taxon>
        <taxon>Sphingobacteriaceae</taxon>
        <taxon>Pedobacter</taxon>
    </lineage>
</organism>
<sequence>MATTRELITKVNKIFEENKMEEFIEFLSDEIIWEMYSSSTGHTTLRGKDEIKNMDAGEDMPKRMYFKFGTIIIDGEMASVECTTTGERPNGSPYQGSSCDIYHFSNDKIIRMISYVIDNV</sequence>
<dbReference type="EMBL" id="RBEE01000010">
    <property type="protein sequence ID" value="RNL54762.1"/>
    <property type="molecule type" value="Genomic_DNA"/>
</dbReference>
<proteinExistence type="predicted"/>
<gene>
    <name evidence="2" type="ORF">D7004_06465</name>
</gene>
<feature type="domain" description="SnoaL-like" evidence="1">
    <location>
        <begin position="13"/>
        <end position="112"/>
    </location>
</feature>
<dbReference type="InterPro" id="IPR032710">
    <property type="entry name" value="NTF2-like_dom_sf"/>
</dbReference>
<reference evidence="2 3" key="1">
    <citation type="submission" date="2018-10" db="EMBL/GenBank/DDBJ databases">
        <title>Genome sequencing of Pedobacter jejuensis TNB23.</title>
        <authorList>
            <person name="Cho Y.-J."/>
            <person name="Cho A."/>
            <person name="Kim O.-S."/>
        </authorList>
    </citation>
    <scope>NUCLEOTIDE SEQUENCE [LARGE SCALE GENOMIC DNA]</scope>
    <source>
        <strain evidence="2 3">TNB23</strain>
    </source>
</reference>